<feature type="region of interest" description="Disordered" evidence="5">
    <location>
        <begin position="136"/>
        <end position="156"/>
    </location>
</feature>
<organism evidence="8 9">
    <name type="scientific">Mucilaginibacter gracilis</name>
    <dbReference type="NCBI Taxonomy" id="423350"/>
    <lineage>
        <taxon>Bacteria</taxon>
        <taxon>Pseudomonadati</taxon>
        <taxon>Bacteroidota</taxon>
        <taxon>Sphingobacteriia</taxon>
        <taxon>Sphingobacteriales</taxon>
        <taxon>Sphingobacteriaceae</taxon>
        <taxon>Mucilaginibacter</taxon>
    </lineage>
</organism>
<dbReference type="GO" id="GO:0030416">
    <property type="term" value="P:methylamine metabolic process"/>
    <property type="evidence" value="ECO:0007669"/>
    <property type="project" value="InterPro"/>
</dbReference>
<dbReference type="OrthoDB" id="673785at2"/>
<evidence type="ECO:0000256" key="3">
    <source>
        <dbReference type="ARBA" id="ARBA00022989"/>
    </source>
</evidence>
<proteinExistence type="predicted"/>
<evidence type="ECO:0000259" key="7">
    <source>
        <dbReference type="Pfam" id="PF07291"/>
    </source>
</evidence>
<keyword evidence="3 6" id="KW-1133">Transmembrane helix</keyword>
<keyword evidence="9" id="KW-1185">Reference proteome</keyword>
<name>A0A495J6Q0_9SPHI</name>
<accession>A0A495J6Q0</accession>
<feature type="transmembrane region" description="Helical" evidence="6">
    <location>
        <begin position="112"/>
        <end position="132"/>
    </location>
</feature>
<feature type="domain" description="Methylamine utilisation protein MauE" evidence="7">
    <location>
        <begin position="4"/>
        <end position="130"/>
    </location>
</feature>
<evidence type="ECO:0000256" key="1">
    <source>
        <dbReference type="ARBA" id="ARBA00004141"/>
    </source>
</evidence>
<evidence type="ECO:0000313" key="9">
    <source>
        <dbReference type="Proteomes" id="UP000268007"/>
    </source>
</evidence>
<dbReference type="RefSeq" id="WP_121200024.1">
    <property type="nucleotide sequence ID" value="NZ_RBKU01000001.1"/>
</dbReference>
<keyword evidence="4 6" id="KW-0472">Membrane</keyword>
<comment type="subcellular location">
    <subcellularLocation>
        <location evidence="1">Membrane</location>
        <topology evidence="1">Multi-pass membrane protein</topology>
    </subcellularLocation>
</comment>
<dbReference type="InterPro" id="IPR009908">
    <property type="entry name" value="Methylamine_util_MauE"/>
</dbReference>
<protein>
    <recommendedName>
        <fullName evidence="7">Methylamine utilisation protein MauE domain-containing protein</fullName>
    </recommendedName>
</protein>
<evidence type="ECO:0000256" key="2">
    <source>
        <dbReference type="ARBA" id="ARBA00022692"/>
    </source>
</evidence>
<evidence type="ECO:0000256" key="5">
    <source>
        <dbReference type="SAM" id="MobiDB-lite"/>
    </source>
</evidence>
<feature type="transmembrane region" description="Helical" evidence="6">
    <location>
        <begin position="73"/>
        <end position="92"/>
    </location>
</feature>
<sequence length="156" mass="17051">MKKKIIVEIIAGSLILLFTYTSVSKIIDHRTFQFQLGRAPYIGGLSGIMSFVLPVAELVIAVLLLFEKTRLAGLWASFIAMTLFTVYIALMLASGHRLPCTCGGVISSLSWFGHLLFNLVFTAIAFAGVMLYKKQGDGTASRSNRPLSKSPGYEMP</sequence>
<dbReference type="GO" id="GO:0016020">
    <property type="term" value="C:membrane"/>
    <property type="evidence" value="ECO:0007669"/>
    <property type="project" value="UniProtKB-SubCell"/>
</dbReference>
<reference evidence="8 9" key="1">
    <citation type="submission" date="2018-10" db="EMBL/GenBank/DDBJ databases">
        <title>Genomic Encyclopedia of Archaeal and Bacterial Type Strains, Phase II (KMG-II): from individual species to whole genera.</title>
        <authorList>
            <person name="Goeker M."/>
        </authorList>
    </citation>
    <scope>NUCLEOTIDE SEQUENCE [LARGE SCALE GENOMIC DNA]</scope>
    <source>
        <strain evidence="8 9">DSM 18602</strain>
    </source>
</reference>
<dbReference type="AlphaFoldDB" id="A0A495J6Q0"/>
<feature type="transmembrane region" description="Helical" evidence="6">
    <location>
        <begin position="40"/>
        <end position="66"/>
    </location>
</feature>
<dbReference type="Proteomes" id="UP000268007">
    <property type="component" value="Unassembled WGS sequence"/>
</dbReference>
<gene>
    <name evidence="8" type="ORF">BDD43_4648</name>
</gene>
<feature type="compositionally biased region" description="Polar residues" evidence="5">
    <location>
        <begin position="138"/>
        <end position="147"/>
    </location>
</feature>
<evidence type="ECO:0000313" key="8">
    <source>
        <dbReference type="EMBL" id="RKR84413.1"/>
    </source>
</evidence>
<comment type="caution">
    <text evidence="8">The sequence shown here is derived from an EMBL/GenBank/DDBJ whole genome shotgun (WGS) entry which is preliminary data.</text>
</comment>
<dbReference type="EMBL" id="RBKU01000001">
    <property type="protein sequence ID" value="RKR84413.1"/>
    <property type="molecule type" value="Genomic_DNA"/>
</dbReference>
<dbReference type="Pfam" id="PF07291">
    <property type="entry name" value="MauE"/>
    <property type="match status" value="1"/>
</dbReference>
<evidence type="ECO:0000256" key="6">
    <source>
        <dbReference type="SAM" id="Phobius"/>
    </source>
</evidence>
<evidence type="ECO:0000256" key="4">
    <source>
        <dbReference type="ARBA" id="ARBA00023136"/>
    </source>
</evidence>
<keyword evidence="2 6" id="KW-0812">Transmembrane</keyword>